<dbReference type="GO" id="GO:0042371">
    <property type="term" value="P:vitamin K biosynthetic process"/>
    <property type="evidence" value="ECO:0007669"/>
    <property type="project" value="Ensembl"/>
</dbReference>
<name>A0A8C4QEU1_EPTBU</name>
<keyword evidence="12 17" id="KW-0472">Membrane</keyword>
<evidence type="ECO:0000256" key="11">
    <source>
        <dbReference type="ARBA" id="ARBA00022989"/>
    </source>
</evidence>
<keyword evidence="7" id="KW-0637">Prenyltransferase</keyword>
<evidence type="ECO:0000256" key="5">
    <source>
        <dbReference type="ARBA" id="ARBA00021416"/>
    </source>
</evidence>
<dbReference type="UniPathway" id="UPA00079"/>
<dbReference type="GO" id="GO:0000139">
    <property type="term" value="C:Golgi membrane"/>
    <property type="evidence" value="ECO:0007669"/>
    <property type="project" value="Ensembl"/>
</dbReference>
<evidence type="ECO:0000256" key="15">
    <source>
        <dbReference type="ARBA" id="ARBA00049890"/>
    </source>
</evidence>
<evidence type="ECO:0000256" key="13">
    <source>
        <dbReference type="ARBA" id="ARBA00034524"/>
    </source>
</evidence>
<dbReference type="GO" id="GO:0008412">
    <property type="term" value="F:4-hydroxybenzoate polyprenyltransferase activity"/>
    <property type="evidence" value="ECO:0007669"/>
    <property type="project" value="UniProtKB-EC"/>
</dbReference>
<dbReference type="PANTHER" id="PTHR13929">
    <property type="entry name" value="1,4-DIHYDROXY-2-NAPHTHOATE OCTAPRENYLTRANSFERASE"/>
    <property type="match status" value="1"/>
</dbReference>
<dbReference type="EC" id="2.5.1.39" evidence="13"/>
<evidence type="ECO:0000256" key="6">
    <source>
        <dbReference type="ARBA" id="ARBA00022428"/>
    </source>
</evidence>
<comment type="similarity">
    <text evidence="4">Belongs to the UbiA prenyltransferase family.</text>
</comment>
<dbReference type="UniPathway" id="UPA00232"/>
<evidence type="ECO:0000256" key="12">
    <source>
        <dbReference type="ARBA" id="ARBA00023136"/>
    </source>
</evidence>
<protein>
    <recommendedName>
        <fullName evidence="5">UbiA prenyltransferase domain-containing protein 1</fullName>
        <ecNumber evidence="13">2.5.1.39</ecNumber>
    </recommendedName>
</protein>
<evidence type="ECO:0000256" key="7">
    <source>
        <dbReference type="ARBA" id="ARBA00022602"/>
    </source>
</evidence>
<comment type="pathway">
    <text evidence="2">Cofactor biosynthesis; ubiquinone biosynthesis.</text>
</comment>
<evidence type="ECO:0000256" key="4">
    <source>
        <dbReference type="ARBA" id="ARBA00005985"/>
    </source>
</evidence>
<organism evidence="18 19">
    <name type="scientific">Eptatretus burgeri</name>
    <name type="common">Inshore hagfish</name>
    <dbReference type="NCBI Taxonomy" id="7764"/>
    <lineage>
        <taxon>Eukaryota</taxon>
        <taxon>Metazoa</taxon>
        <taxon>Chordata</taxon>
        <taxon>Craniata</taxon>
        <taxon>Vertebrata</taxon>
        <taxon>Cyclostomata</taxon>
        <taxon>Myxini</taxon>
        <taxon>Myxiniformes</taxon>
        <taxon>Myxinidae</taxon>
        <taxon>Eptatretinae</taxon>
        <taxon>Eptatretus</taxon>
    </lineage>
</organism>
<evidence type="ECO:0000256" key="16">
    <source>
        <dbReference type="SAM" id="MobiDB-lite"/>
    </source>
</evidence>
<dbReference type="AlphaFoldDB" id="A0A8C4QEU1"/>
<comment type="pathway">
    <text evidence="3">Quinol/quinone metabolism; menaquinone biosynthesis.</text>
</comment>
<feature type="region of interest" description="Disordered" evidence="16">
    <location>
        <begin position="1"/>
        <end position="69"/>
    </location>
</feature>
<evidence type="ECO:0000256" key="8">
    <source>
        <dbReference type="ARBA" id="ARBA00022679"/>
    </source>
</evidence>
<feature type="transmembrane region" description="Helical" evidence="17">
    <location>
        <begin position="223"/>
        <end position="244"/>
    </location>
</feature>
<dbReference type="GO" id="GO:0001885">
    <property type="term" value="P:endothelial cell development"/>
    <property type="evidence" value="ECO:0007669"/>
    <property type="project" value="Ensembl"/>
</dbReference>
<dbReference type="GO" id="GO:0016209">
    <property type="term" value="F:antioxidant activity"/>
    <property type="evidence" value="ECO:0007669"/>
    <property type="project" value="Ensembl"/>
</dbReference>
<dbReference type="Proteomes" id="UP000694388">
    <property type="component" value="Unplaced"/>
</dbReference>
<evidence type="ECO:0000256" key="2">
    <source>
        <dbReference type="ARBA" id="ARBA00004749"/>
    </source>
</evidence>
<dbReference type="PANTHER" id="PTHR13929:SF0">
    <property type="entry name" value="UBIA PRENYLTRANSFERASE DOMAIN-CONTAINING PROTEIN 1"/>
    <property type="match status" value="1"/>
</dbReference>
<evidence type="ECO:0000313" key="18">
    <source>
        <dbReference type="Ensembl" id="ENSEBUP00000014414.1"/>
    </source>
</evidence>
<comment type="subcellular location">
    <subcellularLocation>
        <location evidence="1">Membrane</location>
        <topology evidence="1">Multi-pass membrane protein</topology>
    </subcellularLocation>
</comment>
<accession>A0A8C4QEU1</accession>
<evidence type="ECO:0000256" key="3">
    <source>
        <dbReference type="ARBA" id="ARBA00004863"/>
    </source>
</evidence>
<dbReference type="CDD" id="cd13962">
    <property type="entry name" value="PT_UbiA_UBIAD1"/>
    <property type="match status" value="1"/>
</dbReference>
<dbReference type="GO" id="GO:0004517">
    <property type="term" value="F:nitric-oxide synthase activity"/>
    <property type="evidence" value="ECO:0007669"/>
    <property type="project" value="Ensembl"/>
</dbReference>
<reference evidence="18" key="1">
    <citation type="submission" date="2025-08" db="UniProtKB">
        <authorList>
            <consortium name="Ensembl"/>
        </authorList>
    </citation>
    <scope>IDENTIFICATION</scope>
</reference>
<feature type="compositionally biased region" description="Polar residues" evidence="16">
    <location>
        <begin position="1"/>
        <end position="12"/>
    </location>
</feature>
<feature type="transmembrane region" description="Helical" evidence="17">
    <location>
        <begin position="284"/>
        <end position="307"/>
    </location>
</feature>
<comment type="catalytic activity">
    <reaction evidence="15">
        <text>all-trans-decaprenyl diphosphate + 4-hydroxybenzoate = 4-hydroxy-3-(all-trans-decaprenyl)benzoate + diphosphate</text>
        <dbReference type="Rhea" id="RHEA:44564"/>
        <dbReference type="ChEBI" id="CHEBI:17879"/>
        <dbReference type="ChEBI" id="CHEBI:33019"/>
        <dbReference type="ChEBI" id="CHEBI:60721"/>
        <dbReference type="ChEBI" id="CHEBI:84503"/>
        <dbReference type="EC" id="2.5.1.39"/>
    </reaction>
    <physiologicalReaction direction="left-to-right" evidence="15">
        <dbReference type="Rhea" id="RHEA:44565"/>
    </physiologicalReaction>
</comment>
<dbReference type="GO" id="GO:0072359">
    <property type="term" value="P:circulatory system development"/>
    <property type="evidence" value="ECO:0007669"/>
    <property type="project" value="Ensembl"/>
</dbReference>
<dbReference type="GO" id="GO:0009234">
    <property type="term" value="P:menaquinone biosynthetic process"/>
    <property type="evidence" value="ECO:0007669"/>
    <property type="project" value="UniProtKB-UniPathway"/>
</dbReference>
<reference evidence="18" key="2">
    <citation type="submission" date="2025-09" db="UniProtKB">
        <authorList>
            <consortium name="Ensembl"/>
        </authorList>
    </citation>
    <scope>IDENTIFICATION</scope>
</reference>
<keyword evidence="8" id="KW-0808">Transferase</keyword>
<dbReference type="Gene3D" id="1.10.357.140">
    <property type="entry name" value="UbiA prenyltransferase"/>
    <property type="match status" value="1"/>
</dbReference>
<evidence type="ECO:0000256" key="9">
    <source>
        <dbReference type="ARBA" id="ARBA00022688"/>
    </source>
</evidence>
<dbReference type="Ensembl" id="ENSEBUT00000014990.1">
    <property type="protein sequence ID" value="ENSEBUP00000014414.1"/>
    <property type="gene ID" value="ENSEBUG00000009070.1"/>
</dbReference>
<feature type="transmembrane region" description="Helical" evidence="17">
    <location>
        <begin position="313"/>
        <end position="335"/>
    </location>
</feature>
<evidence type="ECO:0000256" key="14">
    <source>
        <dbReference type="ARBA" id="ARBA00048185"/>
    </source>
</evidence>
<dbReference type="Pfam" id="PF01040">
    <property type="entry name" value="UbiA"/>
    <property type="match status" value="1"/>
</dbReference>
<dbReference type="InterPro" id="IPR044878">
    <property type="entry name" value="UbiA_sf"/>
</dbReference>
<dbReference type="GO" id="GO:0071498">
    <property type="term" value="P:cellular response to fluid shear stress"/>
    <property type="evidence" value="ECO:0007669"/>
    <property type="project" value="Ensembl"/>
</dbReference>
<dbReference type="GO" id="GO:0006744">
    <property type="term" value="P:ubiquinone biosynthetic process"/>
    <property type="evidence" value="ECO:0007669"/>
    <property type="project" value="UniProtKB-UniPathway"/>
</dbReference>
<evidence type="ECO:0000256" key="1">
    <source>
        <dbReference type="ARBA" id="ARBA00004141"/>
    </source>
</evidence>
<comment type="catalytic activity">
    <reaction evidence="14">
        <text>menadiol + (2E,6E,10E)-geranylgeranyl diphosphate = menaquinol-4 + diphosphate</text>
        <dbReference type="Rhea" id="RHEA:74083"/>
        <dbReference type="ChEBI" id="CHEBI:6746"/>
        <dbReference type="ChEBI" id="CHEBI:33019"/>
        <dbReference type="ChEBI" id="CHEBI:58756"/>
        <dbReference type="ChEBI" id="CHEBI:193091"/>
    </reaction>
    <physiologicalReaction direction="left-to-right" evidence="14">
        <dbReference type="Rhea" id="RHEA:74084"/>
    </physiologicalReaction>
</comment>
<keyword evidence="11 17" id="KW-1133">Transmembrane helix</keyword>
<feature type="compositionally biased region" description="Polar residues" evidence="16">
    <location>
        <begin position="24"/>
        <end position="37"/>
    </location>
</feature>
<sequence length="398" mass="42331">MSSTQQSGSMNDVSLLVAEGPSGHNGSQNRQGTSFSRGSLEPDVGPDVPERVHDGPECTRASDLASRRPLVGSSPGFGLSPLPSRLRRYALALRPWSFSASIGPVALGSTLAVQDGKLQLDLAICGATLLTVLAVHGAGNVVNTYYDYIRGYDNKKSDDRTLVDELLQPADIIRLGAVLYSFGCLTALLLAFLSPLPLEHLALLYFGGLSGSFLYTGGPGLKYVALGDLLILLLFGPLAVLFSFSVQTGHLTTWPLLYAAPLALHTQAALHANNARDAESDKKAGGLTVAILLGKTGSYFLYCFLLFSPYLGFAWAAGSVAGTLALPLATLPLAFRLERCWRSGRLSALPAATVRLSLGVAALLCTGLMLRQRLPELDCMSGSEKVIFSIHEGMVMYR</sequence>
<evidence type="ECO:0000256" key="10">
    <source>
        <dbReference type="ARBA" id="ARBA00022692"/>
    </source>
</evidence>
<feature type="compositionally biased region" description="Basic and acidic residues" evidence="16">
    <location>
        <begin position="48"/>
        <end position="57"/>
    </location>
</feature>
<keyword evidence="6" id="KW-0474">Menaquinone biosynthesis</keyword>
<evidence type="ECO:0000313" key="19">
    <source>
        <dbReference type="Proteomes" id="UP000694388"/>
    </source>
</evidence>
<keyword evidence="10 17" id="KW-0812">Transmembrane</keyword>
<keyword evidence="19" id="KW-1185">Reference proteome</keyword>
<dbReference type="GeneTree" id="ENSGT00390000012439"/>
<feature type="transmembrane region" description="Helical" evidence="17">
    <location>
        <begin position="172"/>
        <end position="194"/>
    </location>
</feature>
<feature type="transmembrane region" description="Helical" evidence="17">
    <location>
        <begin position="347"/>
        <end position="370"/>
    </location>
</feature>
<keyword evidence="9" id="KW-0831">Ubiquinone biosynthesis</keyword>
<evidence type="ECO:0000256" key="17">
    <source>
        <dbReference type="SAM" id="Phobius"/>
    </source>
</evidence>
<dbReference type="InterPro" id="IPR026046">
    <property type="entry name" value="UBIAD1"/>
</dbReference>
<dbReference type="GO" id="GO:0005783">
    <property type="term" value="C:endoplasmic reticulum"/>
    <property type="evidence" value="ECO:0007669"/>
    <property type="project" value="TreeGrafter"/>
</dbReference>
<dbReference type="InterPro" id="IPR000537">
    <property type="entry name" value="UbiA_prenyltransferase"/>
</dbReference>
<proteinExistence type="inferred from homology"/>